<keyword evidence="2" id="KW-0547">Nucleotide-binding</keyword>
<dbReference type="PANTHER" id="PTHR42939:SF1">
    <property type="entry name" value="ABC TRANSPORTER ATP-BINDING PROTEIN ALBC-RELATED"/>
    <property type="match status" value="1"/>
</dbReference>
<protein>
    <submittedName>
        <fullName evidence="5">ABC transporter ATP-binding protein</fullName>
    </submittedName>
</protein>
<dbReference type="EMBL" id="CP137080">
    <property type="protein sequence ID" value="WOQ69729.1"/>
    <property type="molecule type" value="Genomic_DNA"/>
</dbReference>
<name>A0AAU0MHT8_9MICO</name>
<evidence type="ECO:0000313" key="6">
    <source>
        <dbReference type="Proteomes" id="UP001329313"/>
    </source>
</evidence>
<dbReference type="PROSITE" id="PS50893">
    <property type="entry name" value="ABC_TRANSPORTER_2"/>
    <property type="match status" value="1"/>
</dbReference>
<dbReference type="PANTHER" id="PTHR42939">
    <property type="entry name" value="ABC TRANSPORTER ATP-BINDING PROTEIN ALBC-RELATED"/>
    <property type="match status" value="1"/>
</dbReference>
<dbReference type="InterPro" id="IPR051782">
    <property type="entry name" value="ABC_Transporter_VariousFunc"/>
</dbReference>
<evidence type="ECO:0000256" key="2">
    <source>
        <dbReference type="ARBA" id="ARBA00022741"/>
    </source>
</evidence>
<evidence type="ECO:0000259" key="4">
    <source>
        <dbReference type="PROSITE" id="PS50893"/>
    </source>
</evidence>
<dbReference type="AlphaFoldDB" id="A0AAU0MHT8"/>
<dbReference type="GO" id="GO:0005524">
    <property type="term" value="F:ATP binding"/>
    <property type="evidence" value="ECO:0007669"/>
    <property type="project" value="UniProtKB-KW"/>
</dbReference>
<evidence type="ECO:0000313" key="5">
    <source>
        <dbReference type="EMBL" id="WOQ69729.1"/>
    </source>
</evidence>
<keyword evidence="1" id="KW-0813">Transport</keyword>
<dbReference type="SUPFAM" id="SSF52540">
    <property type="entry name" value="P-loop containing nucleoside triphosphate hydrolases"/>
    <property type="match status" value="1"/>
</dbReference>
<organism evidence="5 6">
    <name type="scientific">Microbacterium limosum</name>
    <dbReference type="NCBI Taxonomy" id="3079935"/>
    <lineage>
        <taxon>Bacteria</taxon>
        <taxon>Bacillati</taxon>
        <taxon>Actinomycetota</taxon>
        <taxon>Actinomycetes</taxon>
        <taxon>Micrococcales</taxon>
        <taxon>Microbacteriaceae</taxon>
        <taxon>Microbacterium</taxon>
    </lineage>
</organism>
<dbReference type="Proteomes" id="UP001329313">
    <property type="component" value="Chromosome"/>
</dbReference>
<evidence type="ECO:0000256" key="3">
    <source>
        <dbReference type="ARBA" id="ARBA00022840"/>
    </source>
</evidence>
<dbReference type="RefSeq" id="WP_330170823.1">
    <property type="nucleotide sequence ID" value="NZ_CP137080.1"/>
</dbReference>
<keyword evidence="6" id="KW-1185">Reference proteome</keyword>
<evidence type="ECO:0000256" key="1">
    <source>
        <dbReference type="ARBA" id="ARBA00022448"/>
    </source>
</evidence>
<dbReference type="InterPro" id="IPR003439">
    <property type="entry name" value="ABC_transporter-like_ATP-bd"/>
</dbReference>
<accession>A0AAU0MHT8</accession>
<feature type="domain" description="ABC transporter" evidence="4">
    <location>
        <begin position="5"/>
        <end position="230"/>
    </location>
</feature>
<dbReference type="Pfam" id="PF00005">
    <property type="entry name" value="ABC_tran"/>
    <property type="match status" value="1"/>
</dbReference>
<dbReference type="InterPro" id="IPR027417">
    <property type="entry name" value="P-loop_NTPase"/>
</dbReference>
<dbReference type="GO" id="GO:0016887">
    <property type="term" value="F:ATP hydrolysis activity"/>
    <property type="evidence" value="ECO:0007669"/>
    <property type="project" value="InterPro"/>
</dbReference>
<keyword evidence="3 5" id="KW-0067">ATP-binding</keyword>
<dbReference type="KEGG" id="mliy:RYJ27_00315"/>
<gene>
    <name evidence="5" type="ORF">RYJ27_00315</name>
</gene>
<dbReference type="Gene3D" id="3.40.50.300">
    <property type="entry name" value="P-loop containing nucleotide triphosphate hydrolases"/>
    <property type="match status" value="1"/>
</dbReference>
<dbReference type="CDD" id="cd03230">
    <property type="entry name" value="ABC_DR_subfamily_A"/>
    <property type="match status" value="1"/>
</dbReference>
<reference evidence="5 6" key="1">
    <citation type="submission" date="2023-10" db="EMBL/GenBank/DDBJ databases">
        <title>Y20.</title>
        <authorList>
            <person name="Zhang G."/>
            <person name="Ding Y."/>
        </authorList>
    </citation>
    <scope>NUCLEOTIDE SEQUENCE [LARGE SCALE GENOMIC DNA]</scope>
    <source>
        <strain evidence="5 6">Y20</strain>
    </source>
</reference>
<sequence>MTSVIEVQNLTKRYRDTLAVDDVSFRIEKDCIYGLLGRNGAGKTTVMSILTAQNFATSGDVHIFGEHPYENSRVLRRMCFVREGQKYPDDALPLHAFRTARLFFPNWDQGLADRLVADFQLPLKRRIKKLSRGQLSAVGVIIGLASRAEITFFDEPYLGLDAVARQIFYDRLLEDYTEHPRTVILSSHLIDEVSNLIEKIIVIDQGRILMDEDTDAVRDRAATIVGDAVAVDAFTAGREVLHRESLGRVASVTVLGALSVEDRARLDAAGLDVAPVSLQQLIVRVTQKAADDRAAASLGGAVPSGTPRIASDLDDGALR</sequence>
<proteinExistence type="predicted"/>